<keyword evidence="6" id="KW-0325">Glycoprotein</keyword>
<feature type="chain" id="PRO_5004057811" evidence="9">
    <location>
        <begin position="22"/>
        <end position="528"/>
    </location>
</feature>
<organism evidence="12">
    <name type="scientific">Trypanosoma brucei</name>
    <dbReference type="NCBI Taxonomy" id="5691"/>
    <lineage>
        <taxon>Eukaryota</taxon>
        <taxon>Discoba</taxon>
        <taxon>Euglenozoa</taxon>
        <taxon>Kinetoplastea</taxon>
        <taxon>Metakinetoplastina</taxon>
        <taxon>Trypanosomatida</taxon>
        <taxon>Trypanosomatidae</taxon>
        <taxon>Trypanosoma</taxon>
    </lineage>
</organism>
<dbReference type="Gene3D" id="3.30.1680.30">
    <property type="match status" value="1"/>
</dbReference>
<feature type="signal peptide" evidence="9">
    <location>
        <begin position="1"/>
        <end position="21"/>
    </location>
</feature>
<evidence type="ECO:0000259" key="10">
    <source>
        <dbReference type="Pfam" id="PF00913"/>
    </source>
</evidence>
<evidence type="ECO:0000256" key="2">
    <source>
        <dbReference type="ARBA" id="ARBA00004609"/>
    </source>
</evidence>
<dbReference type="VEuPathDB" id="TriTrypDB:Tb927.1.05"/>
<name>M4SZV2_9TRYP</name>
<dbReference type="InterPro" id="IPR019609">
    <property type="entry name" value="Variant_surf_glycoprt_trypan_C"/>
</dbReference>
<feature type="domain" description="Trypanosome variant surface glycoprotein C-terminal" evidence="11">
    <location>
        <begin position="408"/>
        <end position="527"/>
    </location>
</feature>
<keyword evidence="4" id="KW-0336">GPI-anchor</keyword>
<feature type="region of interest" description="Disordered" evidence="8">
    <location>
        <begin position="476"/>
        <end position="498"/>
    </location>
</feature>
<keyword evidence="9" id="KW-0732">Signal</keyword>
<evidence type="ECO:0000256" key="7">
    <source>
        <dbReference type="ARBA" id="ARBA00023288"/>
    </source>
</evidence>
<dbReference type="VEuPathDB" id="TriTrypDB:Tb1125.11.18740"/>
<evidence type="ECO:0000256" key="3">
    <source>
        <dbReference type="ARBA" id="ARBA00022475"/>
    </source>
</evidence>
<dbReference type="Gene3D" id="1.10.470.10">
    <property type="entry name" value="Variant Surface Glycoprotein, subunit A, domain 2"/>
    <property type="match status" value="1"/>
</dbReference>
<dbReference type="GO" id="GO:0098552">
    <property type="term" value="C:side of membrane"/>
    <property type="evidence" value="ECO:0007669"/>
    <property type="project" value="UniProtKB-KW"/>
</dbReference>
<evidence type="ECO:0000256" key="5">
    <source>
        <dbReference type="ARBA" id="ARBA00023136"/>
    </source>
</evidence>
<dbReference type="AlphaFoldDB" id="M4SZV2"/>
<comment type="subcellular location">
    <subcellularLocation>
        <location evidence="2">Cell membrane</location>
        <topology evidence="2">Lipid-anchor</topology>
        <topology evidence="2">GPI-anchor</topology>
    </subcellularLocation>
</comment>
<dbReference type="SUPFAM" id="SSF58087">
    <property type="entry name" value="Variant surface glycoprotein (N-terminal domain)"/>
    <property type="match status" value="1"/>
</dbReference>
<protein>
    <submittedName>
        <fullName evidence="12">Variant surface glycoprotein 343</fullName>
    </submittedName>
</protein>
<keyword evidence="5" id="KW-0472">Membrane</keyword>
<dbReference type="Pfam" id="PF00913">
    <property type="entry name" value="Trypan_glycop"/>
    <property type="match status" value="1"/>
</dbReference>
<dbReference type="EMBL" id="KC613490">
    <property type="protein sequence ID" value="AGH60921.1"/>
    <property type="molecule type" value="Genomic_DNA"/>
</dbReference>
<keyword evidence="7" id="KW-0449">Lipoprotein</keyword>
<reference evidence="12" key="2">
    <citation type="journal article" date="2014" name="Mol. Biochem. Parasitol.">
        <title>Capturing the variant surface glycoprotein repertoire (the VSGnome) of Trypanosoma brucei Lister 427.</title>
        <authorList>
            <person name="Cross G.A."/>
            <person name="Kim H.S."/>
            <person name="Wickstead B."/>
        </authorList>
    </citation>
    <scope>NUCLEOTIDE SEQUENCE</scope>
    <source>
        <strain evidence="12">Lister 427</strain>
    </source>
</reference>
<evidence type="ECO:0000259" key="11">
    <source>
        <dbReference type="Pfam" id="PF10659"/>
    </source>
</evidence>
<evidence type="ECO:0000313" key="12">
    <source>
        <dbReference type="EMBL" id="AGH60921.1"/>
    </source>
</evidence>
<sequence>MNSTKVLLALLATTLTGRTLADNEAFSDVGWKAMCKVADVFDKAPGRVHYVLAKVSQGLETATKAKLRLKVLAAKTKNADERSAILAAAAVLKSKRQSCLGTLKTTIEKAVKAAAYTAEAKGRVHEFIDLLRKAQTTSSKTGFCLAGSNTNHPTNTPQQENCGALQVPLVDIATPLSETDITDEGIRGGLGVETDSKKTGTSGCALTKQATDGATALFQENGVHSLVGGLVRFTANTGGNTHKVAATAKLGKNYNEQTATPVQKAFHALKGIDSMTLAQCPSTEAGWIQLAATEQNLKDALATTHKLMTADSSAEMPTQQADKIITALLGHTKTDTNKITNKITATKVLNTADPKKEDKELNTIDSTAELEEILEYYNEKTRATNQAEIARLTADSNQDKQNSAADICRKIKDAKECNNKPFCSYNESAPEEDKKCQFNETKAEKSGVSLPQTQTAGTEKNTVNCASHTDKTKCEAENTGKSSPVCGWRKGKDNEPDQDKEMCRNGSFLVNNQFVLSVVSAAFVALLF</sequence>
<evidence type="ECO:0000256" key="1">
    <source>
        <dbReference type="ARBA" id="ARBA00002523"/>
    </source>
</evidence>
<dbReference type="GO" id="GO:0005886">
    <property type="term" value="C:plasma membrane"/>
    <property type="evidence" value="ECO:0007669"/>
    <property type="project" value="UniProtKB-SubCell"/>
</dbReference>
<evidence type="ECO:0000256" key="4">
    <source>
        <dbReference type="ARBA" id="ARBA00022622"/>
    </source>
</evidence>
<dbReference type="Pfam" id="PF10659">
    <property type="entry name" value="Trypan_glycop_C"/>
    <property type="match status" value="1"/>
</dbReference>
<reference evidence="12" key="1">
    <citation type="submission" date="2013-02" db="EMBL/GenBank/DDBJ databases">
        <authorList>
            <person name="Cross G.A.M."/>
            <person name="Kim H.-S."/>
            <person name="Wickstead B."/>
        </authorList>
    </citation>
    <scope>NUCLEOTIDE SEQUENCE</scope>
    <source>
        <strain evidence="12">Lister 427</strain>
    </source>
</reference>
<evidence type="ECO:0000256" key="6">
    <source>
        <dbReference type="ARBA" id="ARBA00023180"/>
    </source>
</evidence>
<evidence type="ECO:0000256" key="9">
    <source>
        <dbReference type="SAM" id="SignalP"/>
    </source>
</evidence>
<keyword evidence="3" id="KW-1003">Cell membrane</keyword>
<proteinExistence type="predicted"/>
<dbReference type="Gene3D" id="3.90.150.10">
    <property type="entry name" value="Variant Surface Glycoprotein, subunit A domain 1"/>
    <property type="match status" value="1"/>
</dbReference>
<dbReference type="InterPro" id="IPR001812">
    <property type="entry name" value="Trypano_VSG_A_N_dom"/>
</dbReference>
<feature type="domain" description="Trypanosome variant surface glycoprotein A-type N-terminal" evidence="10">
    <location>
        <begin position="7"/>
        <end position="377"/>
    </location>
</feature>
<comment type="function">
    <text evidence="1">VSG forms a coat on the surface of the parasite. The trypanosome evades the immune response of the host by expressing a series of antigenically distinct VSGs from an estimated 1000 VSG genes.</text>
</comment>
<dbReference type="GO" id="GO:0042783">
    <property type="term" value="P:symbiont-mediated evasion of host immune response"/>
    <property type="evidence" value="ECO:0007669"/>
    <property type="project" value="InterPro"/>
</dbReference>
<accession>M4SZV2</accession>
<evidence type="ECO:0000256" key="8">
    <source>
        <dbReference type="SAM" id="MobiDB-lite"/>
    </source>
</evidence>